<dbReference type="PANTHER" id="PTHR40460">
    <property type="entry name" value="CHROMOSOME 1, WHOLE GENOME SHOTGUN SEQUENCE"/>
    <property type="match status" value="1"/>
</dbReference>
<dbReference type="EMBL" id="KB446555">
    <property type="protein sequence ID" value="EME87339.1"/>
    <property type="molecule type" value="Genomic_DNA"/>
</dbReference>
<feature type="region of interest" description="Disordered" evidence="1">
    <location>
        <begin position="1"/>
        <end position="182"/>
    </location>
</feature>
<feature type="compositionally biased region" description="Low complexity" evidence="1">
    <location>
        <begin position="52"/>
        <end position="69"/>
    </location>
</feature>
<proteinExistence type="predicted"/>
<dbReference type="HOGENOM" id="CLU_105959_0_0_1"/>
<organism evidence="2 3">
    <name type="scientific">Pseudocercospora fijiensis (strain CIRAD86)</name>
    <name type="common">Black leaf streak disease fungus</name>
    <name type="synonym">Mycosphaerella fijiensis</name>
    <dbReference type="NCBI Taxonomy" id="383855"/>
    <lineage>
        <taxon>Eukaryota</taxon>
        <taxon>Fungi</taxon>
        <taxon>Dikarya</taxon>
        <taxon>Ascomycota</taxon>
        <taxon>Pezizomycotina</taxon>
        <taxon>Dothideomycetes</taxon>
        <taxon>Dothideomycetidae</taxon>
        <taxon>Mycosphaerellales</taxon>
        <taxon>Mycosphaerellaceae</taxon>
        <taxon>Pseudocercospora</taxon>
    </lineage>
</organism>
<feature type="compositionally biased region" description="Polar residues" evidence="1">
    <location>
        <begin position="7"/>
        <end position="32"/>
    </location>
</feature>
<evidence type="ECO:0000313" key="3">
    <source>
        <dbReference type="Proteomes" id="UP000016932"/>
    </source>
</evidence>
<dbReference type="Proteomes" id="UP000016932">
    <property type="component" value="Unassembled WGS sequence"/>
</dbReference>
<dbReference type="GeneID" id="19339784"/>
<name>N1Q5T3_PSEFD</name>
<evidence type="ECO:0000256" key="1">
    <source>
        <dbReference type="SAM" id="MobiDB-lite"/>
    </source>
</evidence>
<dbReference type="eggNOG" id="ENOG502SEKR">
    <property type="taxonomic scope" value="Eukaryota"/>
</dbReference>
<feature type="compositionally biased region" description="Basic and acidic residues" evidence="1">
    <location>
        <begin position="165"/>
        <end position="182"/>
    </location>
</feature>
<dbReference type="STRING" id="383855.N1Q5T3"/>
<evidence type="ECO:0000313" key="2">
    <source>
        <dbReference type="EMBL" id="EME87339.1"/>
    </source>
</evidence>
<accession>N1Q5T3</accession>
<feature type="compositionally biased region" description="Basic and acidic residues" evidence="1">
    <location>
        <begin position="33"/>
        <end position="51"/>
    </location>
</feature>
<feature type="compositionally biased region" description="Basic and acidic residues" evidence="1">
    <location>
        <begin position="143"/>
        <end position="158"/>
    </location>
</feature>
<dbReference type="AlphaFoldDB" id="N1Q5T3"/>
<sequence length="182" mass="18892">MSDKETSTLQSTIDAVSGTVQSAWGSLTGSTKDQAEGEQKKDIAEARDEVSKAGASVGGFSVSASGVAANDPKRQEGSWNQTVGAGKEFVGGTLGLEGLKQEGQKQNEQGKAQEAEGQLNDLGSGIKDRISGTVGGAVAGLTGDREEQARREAQHDQGKTLQRGVESEVQKQAEAEAEQRSS</sequence>
<dbReference type="KEGG" id="pfj:MYCFIDRAFT_47794"/>
<reference evidence="2 3" key="1">
    <citation type="journal article" date="2012" name="PLoS Pathog.">
        <title>Diverse lifestyles and strategies of plant pathogenesis encoded in the genomes of eighteen Dothideomycetes fungi.</title>
        <authorList>
            <person name="Ohm R.A."/>
            <person name="Feau N."/>
            <person name="Henrissat B."/>
            <person name="Schoch C.L."/>
            <person name="Horwitz B.A."/>
            <person name="Barry K.W."/>
            <person name="Condon B.J."/>
            <person name="Copeland A.C."/>
            <person name="Dhillon B."/>
            <person name="Glaser F."/>
            <person name="Hesse C.N."/>
            <person name="Kosti I."/>
            <person name="LaButti K."/>
            <person name="Lindquist E.A."/>
            <person name="Lucas S."/>
            <person name="Salamov A.A."/>
            <person name="Bradshaw R.E."/>
            <person name="Ciuffetti L."/>
            <person name="Hamelin R.C."/>
            <person name="Kema G.H.J."/>
            <person name="Lawrence C."/>
            <person name="Scott J.A."/>
            <person name="Spatafora J.W."/>
            <person name="Turgeon B.G."/>
            <person name="de Wit P.J.G.M."/>
            <person name="Zhong S."/>
            <person name="Goodwin S.B."/>
            <person name="Grigoriev I.V."/>
        </authorList>
    </citation>
    <scope>NUCLEOTIDE SEQUENCE [LARGE SCALE GENOMIC DNA]</scope>
    <source>
        <strain evidence="2 3">CIRAD86</strain>
    </source>
</reference>
<dbReference type="OrthoDB" id="5309565at2759"/>
<gene>
    <name evidence="2" type="ORF">MYCFIDRAFT_47794</name>
</gene>
<protein>
    <recommendedName>
        <fullName evidence="4">CsbD-like domain-containing protein</fullName>
    </recommendedName>
</protein>
<feature type="compositionally biased region" description="Low complexity" evidence="1">
    <location>
        <begin position="106"/>
        <end position="119"/>
    </location>
</feature>
<dbReference type="PANTHER" id="PTHR40460:SF1">
    <property type="entry name" value="CSBD-LIKE DOMAIN-CONTAINING PROTEIN"/>
    <property type="match status" value="1"/>
</dbReference>
<evidence type="ECO:0008006" key="4">
    <source>
        <dbReference type="Google" id="ProtNLM"/>
    </source>
</evidence>
<keyword evidence="3" id="KW-1185">Reference proteome</keyword>
<dbReference type="VEuPathDB" id="FungiDB:MYCFIDRAFT_47794"/>
<dbReference type="RefSeq" id="XP_007919998.1">
    <property type="nucleotide sequence ID" value="XM_007921807.1"/>
</dbReference>